<dbReference type="EMBL" id="JAIWYP010000009">
    <property type="protein sequence ID" value="KAH3769732.1"/>
    <property type="molecule type" value="Genomic_DNA"/>
</dbReference>
<proteinExistence type="predicted"/>
<comment type="caution">
    <text evidence="1">The sequence shown here is derived from an EMBL/GenBank/DDBJ whole genome shotgun (WGS) entry which is preliminary data.</text>
</comment>
<sequence length="100" mass="11372">MPKEIACFDKRTSFEQEIRTNRFKLFIDVNEFELVTNVLQTSAFSVKFLSGSVRCEFLLGPFALVYLDVASIDVGDSYIGLKGFANSKDQVVGVFTIRFW</sequence>
<reference evidence="1" key="2">
    <citation type="submission" date="2020-11" db="EMBL/GenBank/DDBJ databases">
        <authorList>
            <person name="McCartney M.A."/>
            <person name="Auch B."/>
            <person name="Kono T."/>
            <person name="Mallez S."/>
            <person name="Becker A."/>
            <person name="Gohl D.M."/>
            <person name="Silverstein K.A.T."/>
            <person name="Koren S."/>
            <person name="Bechman K.B."/>
            <person name="Herman A."/>
            <person name="Abrahante J.E."/>
            <person name="Garbe J."/>
        </authorList>
    </citation>
    <scope>NUCLEOTIDE SEQUENCE</scope>
    <source>
        <strain evidence="1">Duluth1</strain>
        <tissue evidence="1">Whole animal</tissue>
    </source>
</reference>
<keyword evidence="2" id="KW-1185">Reference proteome</keyword>
<protein>
    <submittedName>
        <fullName evidence="1">Uncharacterized protein</fullName>
    </submittedName>
</protein>
<dbReference type="AlphaFoldDB" id="A0A9D4IES9"/>
<accession>A0A9D4IES9</accession>
<evidence type="ECO:0000313" key="1">
    <source>
        <dbReference type="EMBL" id="KAH3769732.1"/>
    </source>
</evidence>
<dbReference type="Proteomes" id="UP000828390">
    <property type="component" value="Unassembled WGS sequence"/>
</dbReference>
<reference evidence="1" key="1">
    <citation type="journal article" date="2019" name="bioRxiv">
        <title>The Genome of the Zebra Mussel, Dreissena polymorpha: A Resource for Invasive Species Research.</title>
        <authorList>
            <person name="McCartney M.A."/>
            <person name="Auch B."/>
            <person name="Kono T."/>
            <person name="Mallez S."/>
            <person name="Zhang Y."/>
            <person name="Obille A."/>
            <person name="Becker A."/>
            <person name="Abrahante J.E."/>
            <person name="Garbe J."/>
            <person name="Badalamenti J.P."/>
            <person name="Herman A."/>
            <person name="Mangelson H."/>
            <person name="Liachko I."/>
            <person name="Sullivan S."/>
            <person name="Sone E.D."/>
            <person name="Koren S."/>
            <person name="Silverstein K.A.T."/>
            <person name="Beckman K.B."/>
            <person name="Gohl D.M."/>
        </authorList>
    </citation>
    <scope>NUCLEOTIDE SEQUENCE</scope>
    <source>
        <strain evidence="1">Duluth1</strain>
        <tissue evidence="1">Whole animal</tissue>
    </source>
</reference>
<organism evidence="1 2">
    <name type="scientific">Dreissena polymorpha</name>
    <name type="common">Zebra mussel</name>
    <name type="synonym">Mytilus polymorpha</name>
    <dbReference type="NCBI Taxonomy" id="45954"/>
    <lineage>
        <taxon>Eukaryota</taxon>
        <taxon>Metazoa</taxon>
        <taxon>Spiralia</taxon>
        <taxon>Lophotrochozoa</taxon>
        <taxon>Mollusca</taxon>
        <taxon>Bivalvia</taxon>
        <taxon>Autobranchia</taxon>
        <taxon>Heteroconchia</taxon>
        <taxon>Euheterodonta</taxon>
        <taxon>Imparidentia</taxon>
        <taxon>Neoheterodontei</taxon>
        <taxon>Myida</taxon>
        <taxon>Dreissenoidea</taxon>
        <taxon>Dreissenidae</taxon>
        <taxon>Dreissena</taxon>
    </lineage>
</organism>
<evidence type="ECO:0000313" key="2">
    <source>
        <dbReference type="Proteomes" id="UP000828390"/>
    </source>
</evidence>
<name>A0A9D4IES9_DREPO</name>
<gene>
    <name evidence="1" type="ORF">DPMN_171007</name>
</gene>